<feature type="domain" description="Glycosyl hydrolase family 59 central" evidence="7">
    <location>
        <begin position="106"/>
        <end position="218"/>
    </location>
</feature>
<reference evidence="9 10" key="1">
    <citation type="submission" date="2024-02" db="EMBL/GenBank/DDBJ databases">
        <title>Chromosome-scale genome assembly of the rough periwinkle Littorina saxatilis.</title>
        <authorList>
            <person name="De Jode A."/>
            <person name="Faria R."/>
            <person name="Formenti G."/>
            <person name="Sims Y."/>
            <person name="Smith T.P."/>
            <person name="Tracey A."/>
            <person name="Wood J.M.D."/>
            <person name="Zagrodzka Z.B."/>
            <person name="Johannesson K."/>
            <person name="Butlin R.K."/>
            <person name="Leder E.H."/>
        </authorList>
    </citation>
    <scope>NUCLEOTIDE SEQUENCE [LARGE SCALE GENOMIC DNA]</scope>
    <source>
        <strain evidence="9">Snail1</strain>
        <tissue evidence="9">Muscle</tissue>
    </source>
</reference>
<accession>A0AAN9BQU8</accession>
<keyword evidence="5" id="KW-0326">Glycosidase</keyword>
<keyword evidence="2" id="KW-0378">Hydrolase</keyword>
<feature type="domain" description="Glycosyl hydrolase family 59 C-terminal lectin" evidence="8">
    <location>
        <begin position="255"/>
        <end position="429"/>
    </location>
</feature>
<evidence type="ECO:0000256" key="3">
    <source>
        <dbReference type="ARBA" id="ARBA00023157"/>
    </source>
</evidence>
<name>A0AAN9BQU8_9CAEN</name>
<feature type="domain" description="Glycosyl hydrolase family 59 catalytic" evidence="6">
    <location>
        <begin position="28"/>
        <end position="92"/>
    </location>
</feature>
<dbReference type="AlphaFoldDB" id="A0AAN9BQU8"/>
<dbReference type="GO" id="GO:0016020">
    <property type="term" value="C:membrane"/>
    <property type="evidence" value="ECO:0007669"/>
    <property type="project" value="GOC"/>
</dbReference>
<dbReference type="InterPro" id="IPR049162">
    <property type="entry name" value="GH59_C"/>
</dbReference>
<dbReference type="Gene3D" id="2.60.120.560">
    <property type="entry name" value="Exo-inulinase, domain 1"/>
    <property type="match status" value="1"/>
</dbReference>
<dbReference type="PRINTS" id="PR00850">
    <property type="entry name" value="GLHYDRLASE59"/>
</dbReference>
<keyword evidence="1" id="KW-0732">Signal</keyword>
<keyword evidence="10" id="KW-1185">Reference proteome</keyword>
<keyword evidence="4" id="KW-0325">Glycoprotein</keyword>
<evidence type="ECO:0000256" key="5">
    <source>
        <dbReference type="ARBA" id="ARBA00023295"/>
    </source>
</evidence>
<organism evidence="9 10">
    <name type="scientific">Littorina saxatilis</name>
    <dbReference type="NCBI Taxonomy" id="31220"/>
    <lineage>
        <taxon>Eukaryota</taxon>
        <taxon>Metazoa</taxon>
        <taxon>Spiralia</taxon>
        <taxon>Lophotrochozoa</taxon>
        <taxon>Mollusca</taxon>
        <taxon>Gastropoda</taxon>
        <taxon>Caenogastropoda</taxon>
        <taxon>Littorinimorpha</taxon>
        <taxon>Littorinoidea</taxon>
        <taxon>Littorinidae</taxon>
        <taxon>Littorina</taxon>
    </lineage>
</organism>
<dbReference type="Proteomes" id="UP001374579">
    <property type="component" value="Unassembled WGS sequence"/>
</dbReference>
<dbReference type="GO" id="GO:0004336">
    <property type="term" value="F:galactosylceramidase activity"/>
    <property type="evidence" value="ECO:0007669"/>
    <property type="project" value="InterPro"/>
</dbReference>
<dbReference type="Pfam" id="PF17387">
    <property type="entry name" value="Glyco_hydro_59M"/>
    <property type="match status" value="1"/>
</dbReference>
<evidence type="ECO:0000313" key="10">
    <source>
        <dbReference type="Proteomes" id="UP001374579"/>
    </source>
</evidence>
<dbReference type="Pfam" id="PF02057">
    <property type="entry name" value="Glyco_hydro_59"/>
    <property type="match status" value="1"/>
</dbReference>
<evidence type="ECO:0000259" key="7">
    <source>
        <dbReference type="Pfam" id="PF17387"/>
    </source>
</evidence>
<dbReference type="Gene3D" id="3.20.20.80">
    <property type="entry name" value="Glycosidases"/>
    <property type="match status" value="1"/>
</dbReference>
<gene>
    <name evidence="9" type="ORF">V1264_013550</name>
</gene>
<sequence length="450" mass="50284">MPCVPFERLSVPGRFKLDRGSCTPNINSLFQILNQNYVNGYMTSTIAWNLVDSWYKDLPLAGERESLMTANQPWSGHYELDTPIWVSAHTCQFTAPGWHYMRHGYGVGHLEKGGSIVSLVSPDVSQLTVVIETMSQEHSECIRPALPYYNVSAQNVTLQLMGSFVDVQEMEVWYTKLGFNGQGSLTFYKLPSIQVSKGQVQVSLGVDEIYTLTTVTTGKKGDYGTIPDSKPFPIDLFSFFESLNESSEAPYFSAQQGVFEIVSVNTWDKHLRQSVLEPPIPWCPQRPLLNATMALVGDFTWSEVEVRAEVIMVPVDGSGGVFVAARIDKAGCETYLARGLYFFLFPNDQLFLLTKDFAGNEVIVGGRNELIDKVDNTMELLVYKGRVSGKVNRTPLFNTTIPYDVPHNGFAGIGTDSFGYADWDFFGLRNASNPIGGKDYVLRFGRERRP</sequence>
<dbReference type="Pfam" id="PF21708">
    <property type="entry name" value="Glyco_hydro_59_C"/>
    <property type="match status" value="1"/>
</dbReference>
<proteinExistence type="predicted"/>
<dbReference type="PANTHER" id="PTHR15172">
    <property type="entry name" value="GALACTOCEREBROSIDASE"/>
    <property type="match status" value="1"/>
</dbReference>
<dbReference type="GO" id="GO:0006683">
    <property type="term" value="P:galactosylceramide catabolic process"/>
    <property type="evidence" value="ECO:0007669"/>
    <property type="project" value="InterPro"/>
</dbReference>
<evidence type="ECO:0000256" key="1">
    <source>
        <dbReference type="ARBA" id="ARBA00022729"/>
    </source>
</evidence>
<keyword evidence="3" id="KW-1015">Disulfide bond</keyword>
<comment type="caution">
    <text evidence="9">The sequence shown here is derived from an EMBL/GenBank/DDBJ whole genome shotgun (WGS) entry which is preliminary data.</text>
</comment>
<evidence type="ECO:0000256" key="2">
    <source>
        <dbReference type="ARBA" id="ARBA00022801"/>
    </source>
</evidence>
<evidence type="ECO:0000313" key="9">
    <source>
        <dbReference type="EMBL" id="KAK7109521.1"/>
    </source>
</evidence>
<dbReference type="InterPro" id="IPR049161">
    <property type="entry name" value="GH59_cat"/>
</dbReference>
<evidence type="ECO:0000259" key="6">
    <source>
        <dbReference type="Pfam" id="PF02057"/>
    </source>
</evidence>
<dbReference type="GO" id="GO:0005764">
    <property type="term" value="C:lysosome"/>
    <property type="evidence" value="ECO:0007669"/>
    <property type="project" value="TreeGrafter"/>
</dbReference>
<evidence type="ECO:0000259" key="8">
    <source>
        <dbReference type="Pfam" id="PF21708"/>
    </source>
</evidence>
<dbReference type="InterPro" id="IPR001286">
    <property type="entry name" value="Glyco_hydro_59"/>
</dbReference>
<dbReference type="EMBL" id="JBAMIC010000003">
    <property type="protein sequence ID" value="KAK7109521.1"/>
    <property type="molecule type" value="Genomic_DNA"/>
</dbReference>
<dbReference type="PANTHER" id="PTHR15172:SF1">
    <property type="entry name" value="GALACTOCEREBROSIDASE"/>
    <property type="match status" value="1"/>
</dbReference>
<dbReference type="InterPro" id="IPR035394">
    <property type="entry name" value="Glyco_hydro_59_dom"/>
</dbReference>
<evidence type="ECO:0000256" key="4">
    <source>
        <dbReference type="ARBA" id="ARBA00023180"/>
    </source>
</evidence>
<evidence type="ECO:0008006" key="11">
    <source>
        <dbReference type="Google" id="ProtNLM"/>
    </source>
</evidence>
<protein>
    <recommendedName>
        <fullName evidence="11">Galactosylceramidase</fullName>
    </recommendedName>
</protein>